<dbReference type="AlphaFoldDB" id="A0A517SY01"/>
<dbReference type="Proteomes" id="UP000315003">
    <property type="component" value="Chromosome"/>
</dbReference>
<dbReference type="EMBL" id="CP036272">
    <property type="protein sequence ID" value="QDT61019.1"/>
    <property type="molecule type" value="Genomic_DNA"/>
</dbReference>
<feature type="domain" description="TadE-like" evidence="2">
    <location>
        <begin position="14"/>
        <end position="56"/>
    </location>
</feature>
<sequence length="134" mass="14555">MFKTTLVQPAKRRGQLLIEFAVCIPALVLLVFGAIEFSGYVSLSDSANMAGLEGARAASLVAATEQEARQAAEQILQAHGVKQFQVSFSPPLESADRGDTIECFVEVPIRDNSRLLGRLSSDRQIVSQAFMVKQ</sequence>
<evidence type="ECO:0000313" key="3">
    <source>
        <dbReference type="EMBL" id="QDT61019.1"/>
    </source>
</evidence>
<reference evidence="3 4" key="1">
    <citation type="submission" date="2019-02" db="EMBL/GenBank/DDBJ databases">
        <title>Deep-cultivation of Planctomycetes and their phenomic and genomic characterization uncovers novel biology.</title>
        <authorList>
            <person name="Wiegand S."/>
            <person name="Jogler M."/>
            <person name="Boedeker C."/>
            <person name="Pinto D."/>
            <person name="Vollmers J."/>
            <person name="Rivas-Marin E."/>
            <person name="Kohn T."/>
            <person name="Peeters S.H."/>
            <person name="Heuer A."/>
            <person name="Rast P."/>
            <person name="Oberbeckmann S."/>
            <person name="Bunk B."/>
            <person name="Jeske O."/>
            <person name="Meyerdierks A."/>
            <person name="Storesund J.E."/>
            <person name="Kallscheuer N."/>
            <person name="Luecker S."/>
            <person name="Lage O.M."/>
            <person name="Pohl T."/>
            <person name="Merkel B.J."/>
            <person name="Hornburger P."/>
            <person name="Mueller R.-W."/>
            <person name="Bruemmer F."/>
            <person name="Labrenz M."/>
            <person name="Spormann A.M."/>
            <person name="Op den Camp H."/>
            <person name="Overmann J."/>
            <person name="Amann R."/>
            <person name="Jetten M.S.M."/>
            <person name="Mascher T."/>
            <person name="Medema M.H."/>
            <person name="Devos D.P."/>
            <person name="Kaster A.-K."/>
            <person name="Ovreas L."/>
            <person name="Rohde M."/>
            <person name="Galperin M.Y."/>
            <person name="Jogler C."/>
        </authorList>
    </citation>
    <scope>NUCLEOTIDE SEQUENCE [LARGE SCALE GENOMIC DNA]</scope>
    <source>
        <strain evidence="3 4">SV_7m_r</strain>
    </source>
</reference>
<gene>
    <name evidence="3" type="ORF">SV7mr_35490</name>
</gene>
<evidence type="ECO:0000259" key="2">
    <source>
        <dbReference type="Pfam" id="PF07811"/>
    </source>
</evidence>
<organism evidence="3 4">
    <name type="scientific">Stieleria bergensis</name>
    <dbReference type="NCBI Taxonomy" id="2528025"/>
    <lineage>
        <taxon>Bacteria</taxon>
        <taxon>Pseudomonadati</taxon>
        <taxon>Planctomycetota</taxon>
        <taxon>Planctomycetia</taxon>
        <taxon>Pirellulales</taxon>
        <taxon>Pirellulaceae</taxon>
        <taxon>Stieleria</taxon>
    </lineage>
</organism>
<proteinExistence type="predicted"/>
<evidence type="ECO:0000313" key="4">
    <source>
        <dbReference type="Proteomes" id="UP000315003"/>
    </source>
</evidence>
<name>A0A517SY01_9BACT</name>
<dbReference type="Pfam" id="PF07811">
    <property type="entry name" value="TadE"/>
    <property type="match status" value="1"/>
</dbReference>
<keyword evidence="1" id="KW-0812">Transmembrane</keyword>
<keyword evidence="1" id="KW-0472">Membrane</keyword>
<dbReference type="InterPro" id="IPR012495">
    <property type="entry name" value="TadE-like_dom"/>
</dbReference>
<feature type="transmembrane region" description="Helical" evidence="1">
    <location>
        <begin position="16"/>
        <end position="35"/>
    </location>
</feature>
<keyword evidence="4" id="KW-1185">Reference proteome</keyword>
<dbReference type="RefSeq" id="WP_419187492.1">
    <property type="nucleotide sequence ID" value="NZ_CP036272.1"/>
</dbReference>
<accession>A0A517SY01</accession>
<keyword evidence="1" id="KW-1133">Transmembrane helix</keyword>
<protein>
    <submittedName>
        <fullName evidence="3">TadE-like protein</fullName>
    </submittedName>
</protein>
<evidence type="ECO:0000256" key="1">
    <source>
        <dbReference type="SAM" id="Phobius"/>
    </source>
</evidence>